<sequence length="598" mass="61558">MTEPTNPGSTPAPVSAARPSGAGRSSNAGRSNNAGRSGDAGSSNAGRSRQRWPWITGGLMVAAAGAYAALAATTAGSTPKDTVISGVEVGGLDRAAAEAKLRAGLSDKAAAAVPIVFGDKRIALNPSAAGLKVDYAGSLDGLTGFSLNPADIVAKLRGNVTRTAEIVAPTDVIAGVLRGQVSSVDVAPKDATIAIADAQVVTTPAADGVTVDVPKTASAVADGWLRSARITGVTSVTPPEVTDEEVAAVKAGVADKVLAGPITLSVDGQSFDVPAADLVAAVSFPVKDGAPVGAYDNKLLVAAVRKAGLAADVLKRGKDASVTSPNGTFEVVPAVDGLDVDGPSAVAAVKKAITSPERTADVTSKPAPAKFTTAQAKATIPEGVISTFTTNFPYNPDRTHNITLATNTLNGTYVAPGAQFSLNGLLGQRTPEKGYRGAPVIYDGRLTVDYGGGISQVSTTLFNAVFFSGAQIDEFHPHSFYISRYPEGREATISWPDVDNRFTNTTKGGIYIKASVDSDSITVTFYGQKTWDIEATKGPRVNIVPPRTIHDDKEGCVPQSPSDGFDVTIGRVFKKAGKVTDTTYFTTHYIPEDLVICG</sequence>
<evidence type="ECO:0000313" key="3">
    <source>
        <dbReference type="EMBL" id="CCI53659.1"/>
    </source>
</evidence>
<evidence type="ECO:0000313" key="4">
    <source>
        <dbReference type="Proteomes" id="UP000035720"/>
    </source>
</evidence>
<name>A0A077MAI2_9MICO</name>
<proteinExistence type="predicted"/>
<organism evidence="3 4">
    <name type="scientific">Nostocoides jenkinsii Ben 74</name>
    <dbReference type="NCBI Taxonomy" id="1193518"/>
    <lineage>
        <taxon>Bacteria</taxon>
        <taxon>Bacillati</taxon>
        <taxon>Actinomycetota</taxon>
        <taxon>Actinomycetes</taxon>
        <taxon>Micrococcales</taxon>
        <taxon>Intrasporangiaceae</taxon>
        <taxon>Nostocoides</taxon>
    </lineage>
</organism>
<feature type="compositionally biased region" description="Low complexity" evidence="1">
    <location>
        <begin position="15"/>
        <end position="37"/>
    </location>
</feature>
<dbReference type="InterPro" id="IPR022029">
    <property type="entry name" value="YoaR-like_PG-bd"/>
</dbReference>
<dbReference type="RefSeq" id="WP_048545974.1">
    <property type="nucleotide sequence ID" value="NZ_HF571038.1"/>
</dbReference>
<feature type="region of interest" description="Disordered" evidence="1">
    <location>
        <begin position="1"/>
        <end position="49"/>
    </location>
</feature>
<evidence type="ECO:0000256" key="1">
    <source>
        <dbReference type="SAM" id="MobiDB-lite"/>
    </source>
</evidence>
<comment type="caution">
    <text evidence="3">The sequence shown here is derived from an EMBL/GenBank/DDBJ whole genome shotgun (WGS) entry which is preliminary data.</text>
</comment>
<feature type="domain" description="YoaR-like putative peptidoglycan binding" evidence="2">
    <location>
        <begin position="177"/>
        <end position="222"/>
    </location>
</feature>
<gene>
    <name evidence="3" type="ORF">BN13_430018</name>
</gene>
<dbReference type="Pfam" id="PF04294">
    <property type="entry name" value="VanW"/>
    <property type="match status" value="1"/>
</dbReference>
<dbReference type="AlphaFoldDB" id="A0A077MAI2"/>
<dbReference type="InterPro" id="IPR052913">
    <property type="entry name" value="Glycopeptide_resist_protein"/>
</dbReference>
<dbReference type="Proteomes" id="UP000035720">
    <property type="component" value="Unassembled WGS sequence"/>
</dbReference>
<protein>
    <recommendedName>
        <fullName evidence="2">YoaR-like putative peptidoglycan binding domain-containing protein</fullName>
    </recommendedName>
</protein>
<dbReference type="InterPro" id="IPR007391">
    <property type="entry name" value="Vancomycin_resist_VanW"/>
</dbReference>
<reference evidence="3 4" key="1">
    <citation type="journal article" date="2013" name="ISME J.">
        <title>A metabolic model for members of the genus Tetrasphaera involved in enhanced biological phosphorus removal.</title>
        <authorList>
            <person name="Kristiansen R."/>
            <person name="Nguyen H.T.T."/>
            <person name="Saunders A.M."/>
            <person name="Nielsen J.L."/>
            <person name="Wimmer R."/>
            <person name="Le V.Q."/>
            <person name="McIlroy S.J."/>
            <person name="Petrovski S."/>
            <person name="Seviour R.J."/>
            <person name="Calteau A."/>
            <person name="Nielsen K.L."/>
            <person name="Nielsen P.H."/>
        </authorList>
    </citation>
    <scope>NUCLEOTIDE SEQUENCE [LARGE SCALE GENOMIC DNA]</scope>
    <source>
        <strain evidence="3 4">Ben 74</strain>
    </source>
</reference>
<dbReference type="STRING" id="1193518.BN13_430018"/>
<dbReference type="Pfam" id="PF12229">
    <property type="entry name" value="PG_binding_4"/>
    <property type="match status" value="2"/>
</dbReference>
<keyword evidence="4" id="KW-1185">Reference proteome</keyword>
<dbReference type="PANTHER" id="PTHR35788:SF1">
    <property type="entry name" value="EXPORTED PROTEIN"/>
    <property type="match status" value="1"/>
</dbReference>
<dbReference type="PANTHER" id="PTHR35788">
    <property type="entry name" value="EXPORTED PROTEIN-RELATED"/>
    <property type="match status" value="1"/>
</dbReference>
<evidence type="ECO:0000259" key="2">
    <source>
        <dbReference type="Pfam" id="PF12229"/>
    </source>
</evidence>
<dbReference type="EMBL" id="CAJC01000154">
    <property type="protein sequence ID" value="CCI53659.1"/>
    <property type="molecule type" value="Genomic_DNA"/>
</dbReference>
<feature type="domain" description="YoaR-like putative peptidoglycan binding" evidence="2">
    <location>
        <begin position="241"/>
        <end position="356"/>
    </location>
</feature>
<dbReference type="OrthoDB" id="9813301at2"/>
<accession>A0A077MAI2</accession>